<dbReference type="PANTHER" id="PTHR46623">
    <property type="entry name" value="CARBOXYMETHYLENEBUTENOLIDASE-RELATED"/>
    <property type="match status" value="1"/>
</dbReference>
<dbReference type="EMBL" id="CP024915">
    <property type="protein sequence ID" value="AUZ88626.1"/>
    <property type="molecule type" value="Genomic_DNA"/>
</dbReference>
<dbReference type="InterPro" id="IPR002925">
    <property type="entry name" value="Dienelactn_hydro"/>
</dbReference>
<organism evidence="2 3">
    <name type="scientific">Arthrobacter agilis</name>
    <dbReference type="NCBI Taxonomy" id="37921"/>
    <lineage>
        <taxon>Bacteria</taxon>
        <taxon>Bacillati</taxon>
        <taxon>Actinomycetota</taxon>
        <taxon>Actinomycetes</taxon>
        <taxon>Micrococcales</taxon>
        <taxon>Micrococcaceae</taxon>
        <taxon>Arthrobacter</taxon>
    </lineage>
</organism>
<evidence type="ECO:0000313" key="3">
    <source>
        <dbReference type="Proteomes" id="UP000239187"/>
    </source>
</evidence>
<sequence>MSLQDIPTDTGAGSISAYVARPDGPVRGGLVLLHEVWGLVGHTRDVADRFAREGYVVVAPDLLADQGITEESTAGIGEAIAGPDAEARNRAQPKLRALLAPLQDPGFGALMTQRVQACFEFLHDDPEVAGRVGITGFCFGGTYSFSLAVHEPRLLACVPFYGHADFSAEELARIEAPVLAFYGQDDGGLVTALPALESAMAEAGVDFTATVYPDAGHAFFNDSNRFAYRPGPAGDAWSLALDFLARHVA</sequence>
<dbReference type="InterPro" id="IPR051049">
    <property type="entry name" value="Dienelactone_hydrolase-like"/>
</dbReference>
<keyword evidence="2" id="KW-0378">Hydrolase</keyword>
<dbReference type="GO" id="GO:0016787">
    <property type="term" value="F:hydrolase activity"/>
    <property type="evidence" value="ECO:0007669"/>
    <property type="project" value="UniProtKB-KW"/>
</dbReference>
<dbReference type="SUPFAM" id="SSF53474">
    <property type="entry name" value="alpha/beta-Hydrolases"/>
    <property type="match status" value="1"/>
</dbReference>
<dbReference type="RefSeq" id="WP_208739769.1">
    <property type="nucleotide sequence ID" value="NZ_CP024915.1"/>
</dbReference>
<proteinExistence type="predicted"/>
<dbReference type="Proteomes" id="UP000239187">
    <property type="component" value="Chromosome"/>
</dbReference>
<accession>A0A2L0UHB0</accession>
<name>A0A2L0UHB0_9MICC</name>
<feature type="domain" description="Dienelactone hydrolase" evidence="1">
    <location>
        <begin position="15"/>
        <end position="247"/>
    </location>
</feature>
<dbReference type="Pfam" id="PF01738">
    <property type="entry name" value="DLH"/>
    <property type="match status" value="1"/>
</dbReference>
<protein>
    <submittedName>
        <fullName evidence="2">Dienelactone hydrolase family protein</fullName>
    </submittedName>
</protein>
<reference evidence="2 3" key="1">
    <citation type="submission" date="2017-11" db="EMBL/GenBank/DDBJ databases">
        <title>Draft genome of Arthrobacter agilis strain UMCV2, a plant growth-promoting rhizobacterium and biocontrol capacity of phytopathogenic fungi.</title>
        <authorList>
            <person name="Martinez-Camara R."/>
            <person name="Santoyo G."/>
            <person name="Moreno-Hagelsieb G."/>
            <person name="Valencia-Cantero E."/>
        </authorList>
    </citation>
    <scope>NUCLEOTIDE SEQUENCE [LARGE SCALE GENOMIC DNA]</scope>
    <source>
        <strain evidence="2 3">UMCV2</strain>
    </source>
</reference>
<dbReference type="AlphaFoldDB" id="A0A2L0UHB0"/>
<dbReference type="PANTHER" id="PTHR46623:SF6">
    <property type="entry name" value="ALPHA_BETA-HYDROLASES SUPERFAMILY PROTEIN"/>
    <property type="match status" value="1"/>
</dbReference>
<evidence type="ECO:0000259" key="1">
    <source>
        <dbReference type="Pfam" id="PF01738"/>
    </source>
</evidence>
<dbReference type="InterPro" id="IPR029058">
    <property type="entry name" value="AB_hydrolase_fold"/>
</dbReference>
<dbReference type="Gene3D" id="3.40.50.1820">
    <property type="entry name" value="alpha/beta hydrolase"/>
    <property type="match status" value="1"/>
</dbReference>
<gene>
    <name evidence="2" type="ORF">CVO76_13990</name>
</gene>
<evidence type="ECO:0000313" key="2">
    <source>
        <dbReference type="EMBL" id="AUZ88626.1"/>
    </source>
</evidence>